<dbReference type="SUPFAM" id="SSF51294">
    <property type="entry name" value="Hedgehog/intein (Hint) domain"/>
    <property type="match status" value="1"/>
</dbReference>
<dbReference type="AlphaFoldDB" id="A0A7W3T0F7"/>
<name>A0A7W3T0F7_9ACTN</name>
<dbReference type="EMBL" id="VKHS01000046">
    <property type="protein sequence ID" value="MBB0228704.1"/>
    <property type="molecule type" value="Genomic_DNA"/>
</dbReference>
<dbReference type="Proteomes" id="UP000530234">
    <property type="component" value="Unassembled WGS sequence"/>
</dbReference>
<dbReference type="Pfam" id="PF07591">
    <property type="entry name" value="PT-HINT"/>
    <property type="match status" value="1"/>
</dbReference>
<protein>
    <recommendedName>
        <fullName evidence="3">Hint domain-containing protein</fullName>
    </recommendedName>
</protein>
<gene>
    <name evidence="1" type="ORF">FOE67_04060</name>
</gene>
<sequence length="164" mass="17593">MADGTTKAIEDVVIGDLVLASDPETGEVSARTVTAEIRGGGEKELVAVGVPSTTDAAASEDLSDKPLVATAGHPFWVDNTLTWTEAGELAPGDLLVSQVGDTVQVTSLSQITEYARVYNLTVEGPTRTMCWRGLRRYSFTTRVVRVTRKEGSRPVRMQILLVDG</sequence>
<accession>A0A7W3T0F7</accession>
<evidence type="ECO:0000313" key="1">
    <source>
        <dbReference type="EMBL" id="MBB0228704.1"/>
    </source>
</evidence>
<dbReference type="Gene3D" id="2.170.16.10">
    <property type="entry name" value="Hedgehog/Intein (Hint) domain"/>
    <property type="match status" value="1"/>
</dbReference>
<dbReference type="RefSeq" id="WP_182660475.1">
    <property type="nucleotide sequence ID" value="NZ_VKHS01000046.1"/>
</dbReference>
<organism evidence="1 2">
    <name type="scientific">Streptomyces calidiresistens</name>
    <dbReference type="NCBI Taxonomy" id="1485586"/>
    <lineage>
        <taxon>Bacteria</taxon>
        <taxon>Bacillati</taxon>
        <taxon>Actinomycetota</taxon>
        <taxon>Actinomycetes</taxon>
        <taxon>Kitasatosporales</taxon>
        <taxon>Streptomycetaceae</taxon>
        <taxon>Streptomyces</taxon>
    </lineage>
</organism>
<comment type="caution">
    <text evidence="1">The sequence shown here is derived from an EMBL/GenBank/DDBJ whole genome shotgun (WGS) entry which is preliminary data.</text>
</comment>
<proteinExistence type="predicted"/>
<dbReference type="InterPro" id="IPR036844">
    <property type="entry name" value="Hint_dom_sf"/>
</dbReference>
<evidence type="ECO:0000313" key="2">
    <source>
        <dbReference type="Proteomes" id="UP000530234"/>
    </source>
</evidence>
<reference evidence="2" key="1">
    <citation type="submission" date="2019-10" db="EMBL/GenBank/DDBJ databases">
        <title>Streptomyces sp. nov., a novel actinobacterium isolated from alkaline environment.</title>
        <authorList>
            <person name="Golinska P."/>
        </authorList>
    </citation>
    <scope>NUCLEOTIDE SEQUENCE [LARGE SCALE GENOMIC DNA]</scope>
    <source>
        <strain evidence="2">DSM 42108</strain>
    </source>
</reference>
<evidence type="ECO:0008006" key="3">
    <source>
        <dbReference type="Google" id="ProtNLM"/>
    </source>
</evidence>
<keyword evidence="2" id="KW-1185">Reference proteome</keyword>
<dbReference type="CDD" id="cd00081">
    <property type="entry name" value="Hint"/>
    <property type="match status" value="1"/>
</dbReference>